<comment type="pathway">
    <text evidence="3">Protein degradation; proteasomal Pup-dependent pathway.</text>
</comment>
<evidence type="ECO:0000313" key="5">
    <source>
        <dbReference type="EMBL" id="NUU19804.1"/>
    </source>
</evidence>
<dbReference type="GO" id="GO:0010498">
    <property type="term" value="P:proteasomal protein catabolic process"/>
    <property type="evidence" value="ECO:0007669"/>
    <property type="project" value="UniProtKB-UniRule"/>
</dbReference>
<proteinExistence type="inferred from homology"/>
<name>A0A7Y6A795_9CELL</name>
<protein>
    <recommendedName>
        <fullName evidence="3">Proteasome subunit alpha</fullName>
    </recommendedName>
    <alternativeName>
        <fullName evidence="3">20S proteasome alpha subunit</fullName>
    </alternativeName>
    <alternativeName>
        <fullName evidence="3">Proteasome core protein PrcA</fullName>
    </alternativeName>
</protein>
<comment type="caution">
    <text evidence="5">The sequence shown here is derived from an EMBL/GenBank/DDBJ whole genome shotgun (WGS) entry which is preliminary data.</text>
</comment>
<evidence type="ECO:0000313" key="6">
    <source>
        <dbReference type="Proteomes" id="UP000565724"/>
    </source>
</evidence>
<evidence type="ECO:0000256" key="4">
    <source>
        <dbReference type="PROSITE-ProRule" id="PRU00808"/>
    </source>
</evidence>
<accession>A0A7Y6A795</accession>
<dbReference type="InterPro" id="IPR022296">
    <property type="entry name" value="Proteasome_asu_bac"/>
</dbReference>
<dbReference type="UniPathway" id="UPA00997"/>
<reference evidence="5 6" key="1">
    <citation type="submission" date="2020-05" db="EMBL/GenBank/DDBJ databases">
        <title>Genome Sequencing of Type Strains.</title>
        <authorList>
            <person name="Lemaire J.F."/>
            <person name="Inderbitzin P."/>
            <person name="Gregorio O.A."/>
            <person name="Collins S.B."/>
            <person name="Wespe N."/>
            <person name="Knight-Connoni V."/>
        </authorList>
    </citation>
    <scope>NUCLEOTIDE SEQUENCE [LARGE SCALE GENOMIC DNA]</scope>
    <source>
        <strain evidence="5 6">ATCC 25174</strain>
    </source>
</reference>
<dbReference type="CDD" id="cd01906">
    <property type="entry name" value="proteasome_protease_HslV"/>
    <property type="match status" value="1"/>
</dbReference>
<dbReference type="Pfam" id="PF00227">
    <property type="entry name" value="Proteasome"/>
    <property type="match status" value="1"/>
</dbReference>
<dbReference type="SUPFAM" id="SSF56235">
    <property type="entry name" value="N-terminal nucleophile aminohydrolases (Ntn hydrolases)"/>
    <property type="match status" value="1"/>
</dbReference>
<comment type="function">
    <text evidence="3">Component of the proteasome core, a large protease complex with broad specificity involved in protein degradation.</text>
</comment>
<dbReference type="PROSITE" id="PS51475">
    <property type="entry name" value="PROTEASOME_ALPHA_2"/>
    <property type="match status" value="1"/>
</dbReference>
<dbReference type="HAMAP" id="MF_00289_B">
    <property type="entry name" value="Proteasome_A_B"/>
    <property type="match status" value="1"/>
</dbReference>
<dbReference type="GO" id="GO:0019941">
    <property type="term" value="P:modification-dependent protein catabolic process"/>
    <property type="evidence" value="ECO:0007669"/>
    <property type="project" value="UniProtKB-UniRule"/>
</dbReference>
<keyword evidence="6" id="KW-1185">Reference proteome</keyword>
<dbReference type="InterPro" id="IPR023332">
    <property type="entry name" value="Proteasome_alpha-type"/>
</dbReference>
<keyword evidence="1 3" id="KW-0963">Cytoplasm</keyword>
<dbReference type="NCBIfam" id="TIGR03691">
    <property type="entry name" value="20S_bact_alpha"/>
    <property type="match status" value="1"/>
</dbReference>
<dbReference type="InterPro" id="IPR050115">
    <property type="entry name" value="Proteasome_alpha"/>
</dbReference>
<comment type="activity regulation">
    <text evidence="3">The formation of the proteasomal ATPase ARC-20S proteasome complex, likely via the docking of the C-termini of ARC into the intersubunit pockets in the alpha-rings, may trigger opening of the gate for substrate entry. Interconversion between the open-gate and close-gate conformations leads to a dynamic regulation of the 20S proteasome proteolysis activity.</text>
</comment>
<comment type="subunit">
    <text evidence="3">The 20S proteasome core is composed of 14 alpha and 14 beta subunits that assemble into four stacked heptameric rings, resulting in a barrel-shaped structure. The two inner rings, each composed of seven catalytic beta subunits, are sandwiched by two outer rings, each composed of seven alpha subunits. The catalytic chamber with the active sites is on the inside of the barrel. Has a gated structure, the ends of the cylinder being occluded by the N-termini of the alpha-subunits. Is capped by the proteasome-associated ATPase, ARC.</text>
</comment>
<sequence>MSMPFYVSPEQLMKDRADYARKGIARGRSVVVLQYDDGIAFATENASRALHKISEIYDRIGFAAVGKYNEFENLRVAGVRYADLRGYSYDREDVTARGLANAYAQTLGTSFTTESKPLEVEIVVAEVGRAAAGDQIYRLAYDGSVTDEHGYVVMGGQAERLGGLLAQEWRAGLTLPEVLALAVRTLGSPADEGGEARTIPAVQLEVAVLDRTRPRRTFRRLAGALLEDLLDAD</sequence>
<organism evidence="5 6">
    <name type="scientific">Cellulomonas humilata</name>
    <dbReference type="NCBI Taxonomy" id="144055"/>
    <lineage>
        <taxon>Bacteria</taxon>
        <taxon>Bacillati</taxon>
        <taxon>Actinomycetota</taxon>
        <taxon>Actinomycetes</taxon>
        <taxon>Micrococcales</taxon>
        <taxon>Cellulomonadaceae</taxon>
        <taxon>Cellulomonas</taxon>
    </lineage>
</organism>
<dbReference type="InterPro" id="IPR001353">
    <property type="entry name" value="Proteasome_sua/b"/>
</dbReference>
<dbReference type="PANTHER" id="PTHR11599">
    <property type="entry name" value="PROTEASOME SUBUNIT ALPHA/BETA"/>
    <property type="match status" value="1"/>
</dbReference>
<evidence type="ECO:0000256" key="3">
    <source>
        <dbReference type="HAMAP-Rule" id="MF_00289"/>
    </source>
</evidence>
<gene>
    <name evidence="3 5" type="primary">prcA</name>
    <name evidence="5" type="ORF">HP550_21380</name>
</gene>
<dbReference type="RefSeq" id="WP_175349694.1">
    <property type="nucleotide sequence ID" value="NZ_JABMCI010000071.1"/>
</dbReference>
<dbReference type="Proteomes" id="UP000565724">
    <property type="component" value="Unassembled WGS sequence"/>
</dbReference>
<dbReference type="Gene3D" id="3.60.20.10">
    <property type="entry name" value="Glutamine Phosphoribosylpyrophosphate, subunit 1, domain 1"/>
    <property type="match status" value="1"/>
</dbReference>
<dbReference type="EMBL" id="JABMCI010000071">
    <property type="protein sequence ID" value="NUU19804.1"/>
    <property type="molecule type" value="Genomic_DNA"/>
</dbReference>
<dbReference type="GO" id="GO:0005737">
    <property type="term" value="C:cytoplasm"/>
    <property type="evidence" value="ECO:0007669"/>
    <property type="project" value="UniProtKB-SubCell"/>
</dbReference>
<dbReference type="GO" id="GO:0019773">
    <property type="term" value="C:proteasome core complex, alpha-subunit complex"/>
    <property type="evidence" value="ECO:0007669"/>
    <property type="project" value="UniProtKB-UniRule"/>
</dbReference>
<evidence type="ECO:0000256" key="2">
    <source>
        <dbReference type="ARBA" id="ARBA00022942"/>
    </source>
</evidence>
<dbReference type="InterPro" id="IPR029055">
    <property type="entry name" value="Ntn_hydrolases_N"/>
</dbReference>
<evidence type="ECO:0000256" key="1">
    <source>
        <dbReference type="ARBA" id="ARBA00022490"/>
    </source>
</evidence>
<keyword evidence="5" id="KW-0378">Hydrolase</keyword>
<comment type="subcellular location">
    <subcellularLocation>
        <location evidence="3">Cytoplasm</location>
    </subcellularLocation>
</comment>
<dbReference type="AlphaFoldDB" id="A0A7Y6A795"/>
<comment type="similarity">
    <text evidence="3 4">Belongs to the peptidase T1A family.</text>
</comment>
<dbReference type="GO" id="GO:0004298">
    <property type="term" value="F:threonine-type endopeptidase activity"/>
    <property type="evidence" value="ECO:0007669"/>
    <property type="project" value="InterPro"/>
</dbReference>
<keyword evidence="2 3" id="KW-0647">Proteasome</keyword>